<name>A0A835CPD1_APHGI</name>
<evidence type="ECO:0000256" key="5">
    <source>
        <dbReference type="ARBA" id="ARBA00022989"/>
    </source>
</evidence>
<dbReference type="PANTHER" id="PTHR42758">
    <property type="entry name" value="PHOSPHATIDYLGLYCEROL PHOSPHOLIPASE C"/>
    <property type="match status" value="1"/>
</dbReference>
<comment type="similarity">
    <text evidence="2">Belongs to the glycerophosphoryl diester phosphodiesterase family.</text>
</comment>
<dbReference type="OrthoDB" id="1058301at2759"/>
<evidence type="ECO:0000256" key="3">
    <source>
        <dbReference type="ARBA" id="ARBA00022692"/>
    </source>
</evidence>
<dbReference type="InterPro" id="IPR030395">
    <property type="entry name" value="GP_PDE_dom"/>
</dbReference>
<reference evidence="15 16" key="1">
    <citation type="submission" date="2020-08" db="EMBL/GenBank/DDBJ databases">
        <title>Aphidius gifuensis genome sequencing and assembly.</title>
        <authorList>
            <person name="Du Z."/>
        </authorList>
    </citation>
    <scope>NUCLEOTIDE SEQUENCE [LARGE SCALE GENOMIC DNA]</scope>
    <source>
        <strain evidence="15">YNYX2018</strain>
        <tissue evidence="15">Adults</tissue>
    </source>
</reference>
<evidence type="ECO:0000313" key="15">
    <source>
        <dbReference type="EMBL" id="KAF7989043.1"/>
    </source>
</evidence>
<comment type="catalytic activity">
    <reaction evidence="8">
        <text>1-O-hexadecyl-sn-glycero-3-phosphocholine + H2O = 1-O-hexadecyl-sn-glycero-3-phosphate + choline + H(+)</text>
        <dbReference type="Rhea" id="RHEA:41143"/>
        <dbReference type="ChEBI" id="CHEBI:15354"/>
        <dbReference type="ChEBI" id="CHEBI:15377"/>
        <dbReference type="ChEBI" id="CHEBI:15378"/>
        <dbReference type="ChEBI" id="CHEBI:64496"/>
        <dbReference type="ChEBI" id="CHEBI:77580"/>
    </reaction>
    <physiologicalReaction direction="left-to-right" evidence="8">
        <dbReference type="Rhea" id="RHEA:41144"/>
    </physiologicalReaction>
</comment>
<sequence>MIFYTIIGSYVLTSVLLFKYPMLIHKKKRVKFTCQHISHRGGAGENYENTMNAFKRAVKIGTQMLELDCHLTKDGEVVVSHDQNLLRCTGVNKNICDVNYNQLPLIKSSLPIDFDPDVIYVGSDNEDDRKFPLLKDVFETFPDMPINIDIKINDDLLIQKVSDLIKIYKRENLTVWGNFSDEITRKCYKANPDVHLLFSMKRVAILVFLMYSGLLPFVPLKETHLEIFLPSIYLRKKTNTVYNYLMKKLFCKIINLLLIRKCLFDHLQARGIHVYFWVLNRDEEFSQAFNLGATGVMTDYPTKLKSYLQNKKI</sequence>
<evidence type="ECO:0000256" key="10">
    <source>
        <dbReference type="ARBA" id="ARBA00047538"/>
    </source>
</evidence>
<feature type="domain" description="GP-PDE" evidence="14">
    <location>
        <begin position="34"/>
        <end position="308"/>
    </location>
</feature>
<dbReference type="EMBL" id="JACMRX010000005">
    <property type="protein sequence ID" value="KAF7989043.1"/>
    <property type="molecule type" value="Genomic_DNA"/>
</dbReference>
<evidence type="ECO:0000313" key="16">
    <source>
        <dbReference type="Proteomes" id="UP000639338"/>
    </source>
</evidence>
<comment type="subcellular location">
    <subcellularLocation>
        <location evidence="1">Membrane</location>
    </subcellularLocation>
</comment>
<evidence type="ECO:0000256" key="4">
    <source>
        <dbReference type="ARBA" id="ARBA00022801"/>
    </source>
</evidence>
<dbReference type="PANTHER" id="PTHR42758:SF2">
    <property type="entry name" value="PHOSPHATIDYLGLYCEROL PHOSPHOLIPASE C"/>
    <property type="match status" value="1"/>
</dbReference>
<dbReference type="GO" id="GO:0005789">
    <property type="term" value="C:endoplasmic reticulum membrane"/>
    <property type="evidence" value="ECO:0007669"/>
    <property type="project" value="TreeGrafter"/>
</dbReference>
<dbReference type="SUPFAM" id="SSF51695">
    <property type="entry name" value="PLC-like phosphodiesterases"/>
    <property type="match status" value="1"/>
</dbReference>
<evidence type="ECO:0000256" key="2">
    <source>
        <dbReference type="ARBA" id="ARBA00007277"/>
    </source>
</evidence>
<dbReference type="PROSITE" id="PS51704">
    <property type="entry name" value="GP_PDE"/>
    <property type="match status" value="1"/>
</dbReference>
<keyword evidence="16" id="KW-1185">Reference proteome</keyword>
<comment type="catalytic activity">
    <reaction evidence="10">
        <text>N-hexadecanoyl-1-(9Z-octadecenoyl)-sn-glycero-3-phosphoethanolamine + H2O = N-hexadecanoylethanolamine + 1-(9Z-octadecenoyl)-sn-glycero-3-phosphate + H(+)</text>
        <dbReference type="Rhea" id="RHEA:53168"/>
        <dbReference type="ChEBI" id="CHEBI:15377"/>
        <dbReference type="ChEBI" id="CHEBI:15378"/>
        <dbReference type="ChEBI" id="CHEBI:71464"/>
        <dbReference type="ChEBI" id="CHEBI:74544"/>
        <dbReference type="ChEBI" id="CHEBI:85217"/>
    </reaction>
    <physiologicalReaction direction="left-to-right" evidence="10">
        <dbReference type="Rhea" id="RHEA:53169"/>
    </physiologicalReaction>
</comment>
<comment type="catalytic activity">
    <reaction evidence="11">
        <text>1-O-(1Z-octadecenyl)-sn-glycero-3-phospho-N-hexadecanoyl-ethanolamine + H2O = 1-O-(1Z-octadecenyl)-sn-glycero-3-phosphate + N-hexadecanoylethanolamine + H(+)</text>
        <dbReference type="Rhea" id="RHEA:53184"/>
        <dbReference type="ChEBI" id="CHEBI:15377"/>
        <dbReference type="ChEBI" id="CHEBI:15378"/>
        <dbReference type="ChEBI" id="CHEBI:71464"/>
        <dbReference type="ChEBI" id="CHEBI:137009"/>
        <dbReference type="ChEBI" id="CHEBI:137017"/>
    </reaction>
    <physiologicalReaction direction="left-to-right" evidence="11">
        <dbReference type="Rhea" id="RHEA:53185"/>
    </physiologicalReaction>
</comment>
<dbReference type="CDD" id="cd08612">
    <property type="entry name" value="GDPD_GDE4"/>
    <property type="match status" value="1"/>
</dbReference>
<dbReference type="InterPro" id="IPR052271">
    <property type="entry name" value="GDPD-Related"/>
</dbReference>
<feature type="transmembrane region" description="Helical" evidence="13">
    <location>
        <begin position="6"/>
        <end position="23"/>
    </location>
</feature>
<dbReference type="Proteomes" id="UP000639338">
    <property type="component" value="Unassembled WGS sequence"/>
</dbReference>
<comment type="catalytic activity">
    <reaction evidence="12">
        <text>N,1-di-(9Z-octadecenoyl)-sn-glycero-3-phosphoethanolamine + H2O = N-(9Z-octadecenoyl) ethanolamine + 1-(9Z-octadecenoyl)-sn-glycero-3-phosphate + H(+)</text>
        <dbReference type="Rhea" id="RHEA:56460"/>
        <dbReference type="ChEBI" id="CHEBI:15377"/>
        <dbReference type="ChEBI" id="CHEBI:15378"/>
        <dbReference type="ChEBI" id="CHEBI:71466"/>
        <dbReference type="ChEBI" id="CHEBI:74544"/>
        <dbReference type="ChEBI" id="CHEBI:85222"/>
    </reaction>
    <physiologicalReaction direction="left-to-right" evidence="12">
        <dbReference type="Rhea" id="RHEA:56461"/>
    </physiologicalReaction>
</comment>
<evidence type="ECO:0000256" key="13">
    <source>
        <dbReference type="SAM" id="Phobius"/>
    </source>
</evidence>
<evidence type="ECO:0000256" key="7">
    <source>
        <dbReference type="ARBA" id="ARBA00023136"/>
    </source>
</evidence>
<gene>
    <name evidence="15" type="ORF">HCN44_007353</name>
</gene>
<evidence type="ECO:0000256" key="11">
    <source>
        <dbReference type="ARBA" id="ARBA00048580"/>
    </source>
</evidence>
<protein>
    <recommendedName>
        <fullName evidence="14">GP-PDE domain-containing protein</fullName>
    </recommendedName>
</protein>
<dbReference type="PROSITE" id="PS50007">
    <property type="entry name" value="PIPLC_X_DOMAIN"/>
    <property type="match status" value="1"/>
</dbReference>
<keyword evidence="5 13" id="KW-1133">Transmembrane helix</keyword>
<keyword evidence="7 13" id="KW-0472">Membrane</keyword>
<dbReference type="AlphaFoldDB" id="A0A835CPD1"/>
<comment type="catalytic activity">
    <reaction evidence="9">
        <text>N-(5Z,8Z,11Z,14Z-eicosatetraenoyl)-1-(9Z-octadecenoyl)-sn-glycero-3-phosphoethanolamine + H2O = N-(5Z,8Z,11Z,14Z-eicosatetraenoyl)-ethanolamine + 1-(9Z-octadecenoyl)-sn-glycero-3-phosphate + H(+)</text>
        <dbReference type="Rhea" id="RHEA:45544"/>
        <dbReference type="ChEBI" id="CHEBI:2700"/>
        <dbReference type="ChEBI" id="CHEBI:15377"/>
        <dbReference type="ChEBI" id="CHEBI:15378"/>
        <dbReference type="ChEBI" id="CHEBI:74544"/>
        <dbReference type="ChEBI" id="CHEBI:85223"/>
    </reaction>
    <physiologicalReaction direction="left-to-right" evidence="9">
        <dbReference type="Rhea" id="RHEA:45545"/>
    </physiologicalReaction>
</comment>
<accession>A0A835CPD1</accession>
<evidence type="ECO:0000259" key="14">
    <source>
        <dbReference type="PROSITE" id="PS51704"/>
    </source>
</evidence>
<dbReference type="GO" id="GO:0004622">
    <property type="term" value="F:phosphatidylcholine lysophospholipase activity"/>
    <property type="evidence" value="ECO:0007669"/>
    <property type="project" value="TreeGrafter"/>
</dbReference>
<dbReference type="Pfam" id="PF03009">
    <property type="entry name" value="GDPD"/>
    <property type="match status" value="1"/>
</dbReference>
<evidence type="ECO:0000256" key="9">
    <source>
        <dbReference type="ARBA" id="ARBA00047392"/>
    </source>
</evidence>
<keyword evidence="3 13" id="KW-0812">Transmembrane</keyword>
<organism evidence="15 16">
    <name type="scientific">Aphidius gifuensis</name>
    <name type="common">Parasitoid wasp</name>
    <dbReference type="NCBI Taxonomy" id="684658"/>
    <lineage>
        <taxon>Eukaryota</taxon>
        <taxon>Metazoa</taxon>
        <taxon>Ecdysozoa</taxon>
        <taxon>Arthropoda</taxon>
        <taxon>Hexapoda</taxon>
        <taxon>Insecta</taxon>
        <taxon>Pterygota</taxon>
        <taxon>Neoptera</taxon>
        <taxon>Endopterygota</taxon>
        <taxon>Hymenoptera</taxon>
        <taxon>Apocrita</taxon>
        <taxon>Ichneumonoidea</taxon>
        <taxon>Braconidae</taxon>
        <taxon>Aphidiinae</taxon>
        <taxon>Aphidius</taxon>
    </lineage>
</organism>
<evidence type="ECO:0000256" key="8">
    <source>
        <dbReference type="ARBA" id="ARBA00036083"/>
    </source>
</evidence>
<keyword evidence="4" id="KW-0378">Hydrolase</keyword>
<dbReference type="GO" id="GO:0046475">
    <property type="term" value="P:glycerophospholipid catabolic process"/>
    <property type="evidence" value="ECO:0007669"/>
    <property type="project" value="TreeGrafter"/>
</dbReference>
<proteinExistence type="inferred from homology"/>
<evidence type="ECO:0000256" key="6">
    <source>
        <dbReference type="ARBA" id="ARBA00023098"/>
    </source>
</evidence>
<evidence type="ECO:0000256" key="1">
    <source>
        <dbReference type="ARBA" id="ARBA00004370"/>
    </source>
</evidence>
<dbReference type="GO" id="GO:0008081">
    <property type="term" value="F:phosphoric diester hydrolase activity"/>
    <property type="evidence" value="ECO:0007669"/>
    <property type="project" value="InterPro"/>
</dbReference>
<evidence type="ECO:0000256" key="12">
    <source>
        <dbReference type="ARBA" id="ARBA00048947"/>
    </source>
</evidence>
<keyword evidence="6" id="KW-0443">Lipid metabolism</keyword>
<dbReference type="InterPro" id="IPR017946">
    <property type="entry name" value="PLC-like_Pdiesterase_TIM-brl"/>
</dbReference>
<comment type="caution">
    <text evidence="15">The sequence shown here is derived from an EMBL/GenBank/DDBJ whole genome shotgun (WGS) entry which is preliminary data.</text>
</comment>
<dbReference type="Gene3D" id="3.20.20.190">
    <property type="entry name" value="Phosphatidylinositol (PI) phosphodiesterase"/>
    <property type="match status" value="1"/>
</dbReference>